<name>A0A9P6CP01_9AGAR</name>
<evidence type="ECO:0000313" key="2">
    <source>
        <dbReference type="EMBL" id="KAF9474051.1"/>
    </source>
</evidence>
<evidence type="ECO:0000256" key="1">
    <source>
        <dbReference type="SAM" id="Phobius"/>
    </source>
</evidence>
<feature type="transmembrane region" description="Helical" evidence="1">
    <location>
        <begin position="69"/>
        <end position="88"/>
    </location>
</feature>
<keyword evidence="3" id="KW-1185">Reference proteome</keyword>
<evidence type="ECO:0000313" key="3">
    <source>
        <dbReference type="Proteomes" id="UP000807469"/>
    </source>
</evidence>
<keyword evidence="1" id="KW-0812">Transmembrane</keyword>
<feature type="transmembrane region" description="Helical" evidence="1">
    <location>
        <begin position="36"/>
        <end position="57"/>
    </location>
</feature>
<keyword evidence="1" id="KW-0472">Membrane</keyword>
<proteinExistence type="predicted"/>
<sequence length="353" mass="38699">MSNWNATAFHHGTILQAGYVVDDENSVIAANLNSSMFTALLMGIYTAVFGGTMYAYLTRQPSKHTLVPITVSLLYLSNLAVFSIQWYITKLQFIDNDQSRTTIFLATIESNQRLTAGVDIGNTISLVLSDALLIWRCFNVWSRSIRVVSIPVILVITEAVSMFTGTIAIAILPPSAVSLRVQMGNIASAGVLMSACTTIITTALITSRIHSFLKHQDISSRKFWHIIDIVVQSGAVYSLSVVFYGAANIVQSKILNVRTFIFVLWINFAVPLAGMSTTLMVARVATLSDDTNISTPLHLTGIQFKAHSTAYITSKDMSVPLYTCSDSDAAGDTEAEMKKTQVLTWNKKISEYV</sequence>
<accession>A0A9P6CP01</accession>
<feature type="transmembrane region" description="Helical" evidence="1">
    <location>
        <begin position="150"/>
        <end position="172"/>
    </location>
</feature>
<feature type="transmembrane region" description="Helical" evidence="1">
    <location>
        <begin position="259"/>
        <end position="282"/>
    </location>
</feature>
<organism evidence="2 3">
    <name type="scientific">Pholiota conissans</name>
    <dbReference type="NCBI Taxonomy" id="109636"/>
    <lineage>
        <taxon>Eukaryota</taxon>
        <taxon>Fungi</taxon>
        <taxon>Dikarya</taxon>
        <taxon>Basidiomycota</taxon>
        <taxon>Agaricomycotina</taxon>
        <taxon>Agaricomycetes</taxon>
        <taxon>Agaricomycetidae</taxon>
        <taxon>Agaricales</taxon>
        <taxon>Agaricineae</taxon>
        <taxon>Strophariaceae</taxon>
        <taxon>Pholiota</taxon>
    </lineage>
</organism>
<dbReference type="AlphaFoldDB" id="A0A9P6CP01"/>
<feature type="transmembrane region" description="Helical" evidence="1">
    <location>
        <begin position="184"/>
        <end position="205"/>
    </location>
</feature>
<gene>
    <name evidence="2" type="ORF">BDN70DRAFT_936945</name>
</gene>
<dbReference type="Proteomes" id="UP000807469">
    <property type="component" value="Unassembled WGS sequence"/>
</dbReference>
<keyword evidence="1" id="KW-1133">Transmembrane helix</keyword>
<dbReference type="EMBL" id="MU155399">
    <property type="protein sequence ID" value="KAF9474051.1"/>
    <property type="molecule type" value="Genomic_DNA"/>
</dbReference>
<protein>
    <submittedName>
        <fullName evidence="2">Uncharacterized protein</fullName>
    </submittedName>
</protein>
<comment type="caution">
    <text evidence="2">The sequence shown here is derived from an EMBL/GenBank/DDBJ whole genome shotgun (WGS) entry which is preliminary data.</text>
</comment>
<reference evidence="2" key="1">
    <citation type="submission" date="2020-11" db="EMBL/GenBank/DDBJ databases">
        <authorList>
            <consortium name="DOE Joint Genome Institute"/>
            <person name="Ahrendt S."/>
            <person name="Riley R."/>
            <person name="Andreopoulos W."/>
            <person name="Labutti K."/>
            <person name="Pangilinan J."/>
            <person name="Ruiz-Duenas F.J."/>
            <person name="Barrasa J.M."/>
            <person name="Sanchez-Garcia M."/>
            <person name="Camarero S."/>
            <person name="Miyauchi S."/>
            <person name="Serrano A."/>
            <person name="Linde D."/>
            <person name="Babiker R."/>
            <person name="Drula E."/>
            <person name="Ayuso-Fernandez I."/>
            <person name="Pacheco R."/>
            <person name="Padilla G."/>
            <person name="Ferreira P."/>
            <person name="Barriuso J."/>
            <person name="Kellner H."/>
            <person name="Castanera R."/>
            <person name="Alfaro M."/>
            <person name="Ramirez L."/>
            <person name="Pisabarro A.G."/>
            <person name="Kuo A."/>
            <person name="Tritt A."/>
            <person name="Lipzen A."/>
            <person name="He G."/>
            <person name="Yan M."/>
            <person name="Ng V."/>
            <person name="Cullen D."/>
            <person name="Martin F."/>
            <person name="Rosso M.-N."/>
            <person name="Henrissat B."/>
            <person name="Hibbett D."/>
            <person name="Martinez A.T."/>
            <person name="Grigoriev I.V."/>
        </authorList>
    </citation>
    <scope>NUCLEOTIDE SEQUENCE</scope>
    <source>
        <strain evidence="2">CIRM-BRFM 674</strain>
    </source>
</reference>
<feature type="transmembrane region" description="Helical" evidence="1">
    <location>
        <begin position="226"/>
        <end position="247"/>
    </location>
</feature>
<dbReference type="OrthoDB" id="3346544at2759"/>